<dbReference type="GO" id="GO:0003904">
    <property type="term" value="F:deoxyribodipyrimidine photo-lyase activity"/>
    <property type="evidence" value="ECO:0007669"/>
    <property type="project" value="TreeGrafter"/>
</dbReference>
<gene>
    <name evidence="9" type="primary">cry</name>
    <name evidence="9" type="ORF">ICHIAU1_07780</name>
</gene>
<evidence type="ECO:0000256" key="1">
    <source>
        <dbReference type="ARBA" id="ARBA00005862"/>
    </source>
</evidence>
<evidence type="ECO:0000313" key="10">
    <source>
        <dbReference type="Proteomes" id="UP000463961"/>
    </source>
</evidence>
<comment type="function">
    <text evidence="7">May have a photoreceptor function.</text>
</comment>
<keyword evidence="10" id="KW-1185">Reference proteome</keyword>
<organism evidence="9 10">
    <name type="scientific">Fluviibacter phosphoraccumulans</name>
    <dbReference type="NCBI Taxonomy" id="1751046"/>
    <lineage>
        <taxon>Bacteria</taxon>
        <taxon>Pseudomonadati</taxon>
        <taxon>Pseudomonadota</taxon>
        <taxon>Betaproteobacteria</taxon>
        <taxon>Rhodocyclales</taxon>
        <taxon>Fluviibacteraceae</taxon>
        <taxon>Fluviibacter</taxon>
    </lineage>
</organism>
<feature type="binding site" evidence="6">
    <location>
        <begin position="274"/>
        <end position="281"/>
    </location>
    <ligand>
        <name>FAD</name>
        <dbReference type="ChEBI" id="CHEBI:57692"/>
    </ligand>
</feature>
<dbReference type="SUPFAM" id="SSF52425">
    <property type="entry name" value="Cryptochrome/photolyase, N-terminal domain"/>
    <property type="match status" value="1"/>
</dbReference>
<accession>A0A679I6S0</accession>
<reference evidence="10" key="1">
    <citation type="submission" date="2020-01" db="EMBL/GenBank/DDBJ databases">
        <title>Phosphoaccumulans saitamaens gen. nov., sp. nov., a polyphosphate accumulating bacterium isolated from surface river water.</title>
        <authorList>
            <person name="Watanabe K."/>
            <person name="Suda W."/>
        </authorList>
    </citation>
    <scope>NUCLEOTIDE SEQUENCE [LARGE SCALE GENOMIC DNA]</scope>
    <source>
        <strain evidence="10">ICHIAU1</strain>
    </source>
</reference>
<dbReference type="Gene3D" id="3.40.50.620">
    <property type="entry name" value="HUPs"/>
    <property type="match status" value="1"/>
</dbReference>
<dbReference type="InterPro" id="IPR014729">
    <property type="entry name" value="Rossmann-like_a/b/a_fold"/>
</dbReference>
<comment type="cofactor">
    <cofactor evidence="6 7">
        <name>FAD</name>
        <dbReference type="ChEBI" id="CHEBI:57692"/>
    </cofactor>
    <text evidence="6 7">Binds 1 FAD per subunit.</text>
</comment>
<dbReference type="RefSeq" id="WP_162050718.1">
    <property type="nucleotide sequence ID" value="NZ_AP019011.1"/>
</dbReference>
<dbReference type="GO" id="GO:0071949">
    <property type="term" value="F:FAD binding"/>
    <property type="evidence" value="ECO:0007669"/>
    <property type="project" value="TreeGrafter"/>
</dbReference>
<comment type="similarity">
    <text evidence="1 7">Belongs to the DNA photolyase class-1 family.</text>
</comment>
<dbReference type="GO" id="GO:0000719">
    <property type="term" value="P:photoreactive repair"/>
    <property type="evidence" value="ECO:0007669"/>
    <property type="project" value="TreeGrafter"/>
</dbReference>
<dbReference type="NCBIfam" id="TIGR02765">
    <property type="entry name" value="crypto_DASH"/>
    <property type="match status" value="1"/>
</dbReference>
<dbReference type="Proteomes" id="UP000463961">
    <property type="component" value="Chromosome"/>
</dbReference>
<name>A0A679I6S0_9RHOO</name>
<dbReference type="InterPro" id="IPR036134">
    <property type="entry name" value="Crypto/Photolyase_FAD-like_sf"/>
</dbReference>
<dbReference type="AlphaFoldDB" id="A0A679I6S0"/>
<dbReference type="GO" id="GO:0003677">
    <property type="term" value="F:DNA binding"/>
    <property type="evidence" value="ECO:0007669"/>
    <property type="project" value="TreeGrafter"/>
</dbReference>
<dbReference type="Pfam" id="PF03441">
    <property type="entry name" value="FAD_binding_7"/>
    <property type="match status" value="1"/>
</dbReference>
<dbReference type="EMBL" id="AP022345">
    <property type="protein sequence ID" value="BBU68495.1"/>
    <property type="molecule type" value="Genomic_DNA"/>
</dbReference>
<keyword evidence="3 6" id="KW-0285">Flavoprotein</keyword>
<keyword evidence="5 7" id="KW-0157">Chromophore</keyword>
<dbReference type="Gene3D" id="1.10.579.10">
    <property type="entry name" value="DNA Cyclobutane Dipyrimidine Photolyase, subunit A, domain 3"/>
    <property type="match status" value="1"/>
</dbReference>
<evidence type="ECO:0000256" key="8">
    <source>
        <dbReference type="SAM" id="MobiDB-lite"/>
    </source>
</evidence>
<dbReference type="SUPFAM" id="SSF48173">
    <property type="entry name" value="Cryptochrome/photolyase FAD-binding domain"/>
    <property type="match status" value="1"/>
</dbReference>
<evidence type="ECO:0000256" key="2">
    <source>
        <dbReference type="ARBA" id="ARBA00017881"/>
    </source>
</evidence>
<dbReference type="OrthoDB" id="9772484at2"/>
<dbReference type="InterPro" id="IPR014133">
    <property type="entry name" value="Cry_DASH"/>
</dbReference>
<evidence type="ECO:0000256" key="3">
    <source>
        <dbReference type="ARBA" id="ARBA00022630"/>
    </source>
</evidence>
<evidence type="ECO:0000256" key="7">
    <source>
        <dbReference type="RuleBase" id="RU367151"/>
    </source>
</evidence>
<evidence type="ECO:0000313" key="9">
    <source>
        <dbReference type="EMBL" id="BBU68495.1"/>
    </source>
</evidence>
<dbReference type="PANTHER" id="PTHR11455:SF22">
    <property type="entry name" value="CRYPTOCHROME DASH"/>
    <property type="match status" value="1"/>
</dbReference>
<dbReference type="InterPro" id="IPR002081">
    <property type="entry name" value="Cryptochrome/DNA_photolyase_1"/>
</dbReference>
<evidence type="ECO:0000256" key="6">
    <source>
        <dbReference type="PIRSR" id="PIRSR602081-1"/>
    </source>
</evidence>
<proteinExistence type="inferred from homology"/>
<dbReference type="PRINTS" id="PR00147">
    <property type="entry name" value="DNAPHOTLYASE"/>
</dbReference>
<evidence type="ECO:0000256" key="5">
    <source>
        <dbReference type="ARBA" id="ARBA00022991"/>
    </source>
</evidence>
<protein>
    <recommendedName>
        <fullName evidence="2 7">Cryptochrome DASH</fullName>
    </recommendedName>
</protein>
<dbReference type="Gene3D" id="1.25.40.80">
    <property type="match status" value="1"/>
</dbReference>
<dbReference type="InterPro" id="IPR005101">
    <property type="entry name" value="Cryptochr/Photolyase_FAD-bd"/>
</dbReference>
<feature type="binding site" evidence="6">
    <location>
        <begin position="370"/>
        <end position="372"/>
    </location>
    <ligand>
        <name>FAD</name>
        <dbReference type="ChEBI" id="CHEBI:57692"/>
    </ligand>
</feature>
<dbReference type="PANTHER" id="PTHR11455">
    <property type="entry name" value="CRYPTOCHROME"/>
    <property type="match status" value="1"/>
</dbReference>
<evidence type="ECO:0000256" key="4">
    <source>
        <dbReference type="ARBA" id="ARBA00022827"/>
    </source>
</evidence>
<keyword evidence="4 6" id="KW-0274">FAD</keyword>
<feature type="compositionally biased region" description="Basic and acidic residues" evidence="8">
    <location>
        <begin position="401"/>
        <end position="417"/>
    </location>
</feature>
<comment type="cofactor">
    <cofactor evidence="7">
        <name>(6R)-5,10-methylene-5,6,7,8-tetrahydrofolate</name>
        <dbReference type="ChEBI" id="CHEBI:15636"/>
    </cofactor>
    <text evidence="7">Binds 1 5,10-methenyltetrahydrofolate (MTHF) per subunit.</text>
</comment>
<sequence>MKTIIYWFRNDLRLEDNLGFAQACSDADYLLPVVIHDPQTTCLTAWGFERVGHHRQQFLNDAIKDLKSQLQQAGSALCVFHGKPAQIFLELANKLGDIVVYCQQIEAPEEKAQIKEIQDSGILVKDFWQSSMLDPADLPFALDCMPDVFTTFRQRIEAAKLKYAMPIGVPKQIPRLPTGMRDVALADAEPLNTTAVYFEGGESKARQHIEQYFERRLPDTYKQTRNQLMGKDYSSKFSPWLALGCCSARSIAHRLASYEQQHGANDGTYWLWFELLWRDYFEFLPFKYGARLFYAKGLSDKPISPTNPRLFNQWASGQTPDAFINAGMTELSQTGFLSNRMRQIVASYWIYDMGGDWRAGAAWFESQLIDYDVYSNQGNWLYIAGRGTDPRGGRPFNVAKQAREHDPNETYRKKWLE</sequence>
<feature type="region of interest" description="Disordered" evidence="8">
    <location>
        <begin position="393"/>
        <end position="417"/>
    </location>
</feature>
<dbReference type="Pfam" id="PF00875">
    <property type="entry name" value="DNA_photolyase"/>
    <property type="match status" value="1"/>
</dbReference>
<dbReference type="PROSITE" id="PS51645">
    <property type="entry name" value="PHR_CRY_ALPHA_BETA"/>
    <property type="match status" value="1"/>
</dbReference>
<feature type="binding site" evidence="6">
    <location>
        <begin position="234"/>
        <end position="238"/>
    </location>
    <ligand>
        <name>FAD</name>
        <dbReference type="ChEBI" id="CHEBI:57692"/>
    </ligand>
</feature>
<feature type="binding site" evidence="6">
    <location>
        <position position="221"/>
    </location>
    <ligand>
        <name>FAD</name>
        <dbReference type="ChEBI" id="CHEBI:57692"/>
    </ligand>
</feature>
<dbReference type="InterPro" id="IPR006050">
    <property type="entry name" value="DNA_photolyase_N"/>
</dbReference>
<dbReference type="InterPro" id="IPR036155">
    <property type="entry name" value="Crypto/Photolyase_N_sf"/>
</dbReference>